<dbReference type="Gene3D" id="1.20.58.120">
    <property type="entry name" value="BAG domain"/>
    <property type="match status" value="1"/>
</dbReference>
<gene>
    <name evidence="3" type="ORF">AKO1_001086</name>
</gene>
<organism evidence="3 4">
    <name type="scientific">Acrasis kona</name>
    <dbReference type="NCBI Taxonomy" id="1008807"/>
    <lineage>
        <taxon>Eukaryota</taxon>
        <taxon>Discoba</taxon>
        <taxon>Heterolobosea</taxon>
        <taxon>Tetramitia</taxon>
        <taxon>Eutetramitia</taxon>
        <taxon>Acrasidae</taxon>
        <taxon>Acrasis</taxon>
    </lineage>
</organism>
<reference evidence="3 4" key="1">
    <citation type="submission" date="2024-03" db="EMBL/GenBank/DDBJ databases">
        <title>The Acrasis kona genome and developmental transcriptomes reveal deep origins of eukaryotic multicellular pathways.</title>
        <authorList>
            <person name="Sheikh S."/>
            <person name="Fu C.-J."/>
            <person name="Brown M.W."/>
            <person name="Baldauf S.L."/>
        </authorList>
    </citation>
    <scope>NUCLEOTIDE SEQUENCE [LARGE SCALE GENOMIC DNA]</scope>
    <source>
        <strain evidence="3 4">ATCC MYA-3509</strain>
    </source>
</reference>
<feature type="domain" description="BAG" evidence="2">
    <location>
        <begin position="166"/>
        <end position="240"/>
    </location>
</feature>
<dbReference type="Pfam" id="PF02179">
    <property type="entry name" value="BAG"/>
    <property type="match status" value="1"/>
</dbReference>
<dbReference type="InterPro" id="IPR036533">
    <property type="entry name" value="BAG_dom_sf"/>
</dbReference>
<dbReference type="InterPro" id="IPR003103">
    <property type="entry name" value="BAG_domain"/>
</dbReference>
<comment type="caution">
    <text evidence="3">The sequence shown here is derived from an EMBL/GenBank/DDBJ whole genome shotgun (WGS) entry which is preliminary data.</text>
</comment>
<dbReference type="Proteomes" id="UP001431209">
    <property type="component" value="Unassembled WGS sequence"/>
</dbReference>
<accession>A0AAW2ZCV3</accession>
<dbReference type="EMBL" id="JAOPGA020001328">
    <property type="protein sequence ID" value="KAL0487270.1"/>
    <property type="molecule type" value="Genomic_DNA"/>
</dbReference>
<evidence type="ECO:0000313" key="4">
    <source>
        <dbReference type="Proteomes" id="UP001431209"/>
    </source>
</evidence>
<protein>
    <recommendedName>
        <fullName evidence="2">BAG domain-containing protein</fullName>
    </recommendedName>
</protein>
<dbReference type="GO" id="GO:0051087">
    <property type="term" value="F:protein-folding chaperone binding"/>
    <property type="evidence" value="ECO:0007669"/>
    <property type="project" value="InterPro"/>
</dbReference>
<evidence type="ECO:0000259" key="2">
    <source>
        <dbReference type="Pfam" id="PF02179"/>
    </source>
</evidence>
<sequence length="246" mass="28966">MLYSYMRPYESDFFAPLYHNYYSDYLQGPQYSRRSSTRPSVRILPSEEYACTTPRRYLQTQPMDETDYILPTNPVHKHNKSPQRTSHKHKTVQQRKSPERKKKQFVQKIEPTQQCENDAVHTEEVKVPSVDQEVPKVDQTQQENVPQVEEEEEEQGPDVAENLQKIEKIKEGIQTIALEIENLKDDPSKYKDYTFELTKTEEMLTQKLLLLDGIMGGDVVRKQRKEQVVYVQELISQIENLRTTKV</sequence>
<dbReference type="SUPFAM" id="SSF63491">
    <property type="entry name" value="BAG domain"/>
    <property type="match status" value="1"/>
</dbReference>
<evidence type="ECO:0000256" key="1">
    <source>
        <dbReference type="SAM" id="MobiDB-lite"/>
    </source>
</evidence>
<proteinExistence type="predicted"/>
<feature type="compositionally biased region" description="Basic residues" evidence="1">
    <location>
        <begin position="75"/>
        <end position="105"/>
    </location>
</feature>
<dbReference type="AlphaFoldDB" id="A0AAW2ZCV3"/>
<name>A0AAW2ZCV3_9EUKA</name>
<feature type="region of interest" description="Disordered" evidence="1">
    <location>
        <begin position="71"/>
        <end position="157"/>
    </location>
</feature>
<evidence type="ECO:0000313" key="3">
    <source>
        <dbReference type="EMBL" id="KAL0487270.1"/>
    </source>
</evidence>
<keyword evidence="4" id="KW-1185">Reference proteome</keyword>